<keyword evidence="3 11" id="KW-0732">Signal</keyword>
<feature type="region of interest" description="Disordered" evidence="10">
    <location>
        <begin position="48"/>
        <end position="419"/>
    </location>
</feature>
<keyword evidence="5 9" id="KW-0106">Calcium</keyword>
<keyword evidence="7" id="KW-0472">Membrane</keyword>
<sequence length="703" mass="74107">MERLLLAALLLCGAVVWAGEQHNQDAVKEAVLDHGPHVDDRLNELVSEHNDHGLGDDGGGGGGPKGGTHLPDKTSPALNELDAKTDADESDLASSSSSSSSSASTSSESAPEAKPSEESVEVPTNPEADKTLVPDTSESASSGSEDESADDVAANAEPNPAELKPAPEADAPLAPEEASSTEEVPVAPKSTVREVSVGADDPEPELDADEETASTESSETQAAEDWGAASTERGVAAVDEKAADEEGGGGDDEEEEDGEEEDDEGDSGGAEDEDVSDEDEDTGAHQVTTASTTMMTTTTTSTTTAGTSTSTPSTTTSAAAVDTTTTTTAATTTTTTPTTTTTTSAATPATAATTTARTAPPPPTPSTTTTTTTTTPRTAVRKPHVKKVVLPPLPAVRPSRPPPPSHTLIGVRADEPPRRYQPPPFRFTRESYSASVPENSPGRTLLVPEERMGILLEGPGAPVSSDTSPTTPDVVFRIVAGDRDRFFKAEERVVGDFCFLQLRTRAGNTDVLNRERRDKYTLVVRATGTLRGNATGAVLEANTTVHVRVLDVNDLTPLFYPTEYEVQVAEDAPPHSSVARVAAEDADLGPNGEVYYALSDWQAEQWAVHPTTGVVSVTRPLLLSEQTAHELTVVARDRGAQDDTVLGAKHKSQARVRVRVQRVNLHAPEIYVRPLPEIIEHAHGDIYAIVRVVDRYAVFKMGF</sequence>
<proteinExistence type="predicted"/>
<dbReference type="FunFam" id="2.60.40.60:FF:000033">
    <property type="entry name" value="FAT atypical cadherin 1"/>
    <property type="match status" value="1"/>
</dbReference>
<evidence type="ECO:0000313" key="14">
    <source>
        <dbReference type="RefSeq" id="XP_052121072.1"/>
    </source>
</evidence>
<dbReference type="FunFam" id="2.60.40.60:FF:000064">
    <property type="entry name" value="FAT atypical cadherin 1"/>
    <property type="match status" value="1"/>
</dbReference>
<keyword evidence="8" id="KW-0325">Glycoprotein</keyword>
<feature type="compositionally biased region" description="Acidic residues" evidence="10">
    <location>
        <begin position="200"/>
        <end position="213"/>
    </location>
</feature>
<evidence type="ECO:0000256" key="11">
    <source>
        <dbReference type="SAM" id="SignalP"/>
    </source>
</evidence>
<dbReference type="OrthoDB" id="6252479at2759"/>
<feature type="compositionally biased region" description="Low complexity" evidence="10">
    <location>
        <begin position="214"/>
        <end position="225"/>
    </location>
</feature>
<evidence type="ECO:0000256" key="8">
    <source>
        <dbReference type="ARBA" id="ARBA00023180"/>
    </source>
</evidence>
<feature type="compositionally biased region" description="Polar residues" evidence="10">
    <location>
        <begin position="430"/>
        <end position="442"/>
    </location>
</feature>
<dbReference type="GO" id="GO:0008104">
    <property type="term" value="P:intracellular protein localization"/>
    <property type="evidence" value="ECO:0007669"/>
    <property type="project" value="UniProtKB-ARBA"/>
</dbReference>
<dbReference type="CDD" id="cd11304">
    <property type="entry name" value="Cadherin_repeat"/>
    <property type="match status" value="2"/>
</dbReference>
<evidence type="ECO:0000256" key="2">
    <source>
        <dbReference type="ARBA" id="ARBA00022692"/>
    </source>
</evidence>
<dbReference type="InterPro" id="IPR002126">
    <property type="entry name" value="Cadherin-like_dom"/>
</dbReference>
<evidence type="ECO:0000256" key="5">
    <source>
        <dbReference type="ARBA" id="ARBA00022837"/>
    </source>
</evidence>
<keyword evidence="6" id="KW-1133">Transmembrane helix</keyword>
<dbReference type="PANTHER" id="PTHR24028">
    <property type="entry name" value="CADHERIN-87A"/>
    <property type="match status" value="1"/>
</dbReference>
<feature type="compositionally biased region" description="Gly residues" evidence="10">
    <location>
        <begin position="56"/>
        <end position="66"/>
    </location>
</feature>
<evidence type="ECO:0000256" key="10">
    <source>
        <dbReference type="SAM" id="MobiDB-lite"/>
    </source>
</evidence>
<dbReference type="PROSITE" id="PS50268">
    <property type="entry name" value="CADHERIN_2"/>
    <property type="match status" value="2"/>
</dbReference>
<dbReference type="GO" id="GO:0007163">
    <property type="term" value="P:establishment or maintenance of cell polarity"/>
    <property type="evidence" value="ECO:0007669"/>
    <property type="project" value="UniProtKB-ARBA"/>
</dbReference>
<accession>A0A9C6TW38</accession>
<evidence type="ECO:0000256" key="6">
    <source>
        <dbReference type="ARBA" id="ARBA00022989"/>
    </source>
</evidence>
<evidence type="ECO:0000256" key="3">
    <source>
        <dbReference type="ARBA" id="ARBA00022729"/>
    </source>
</evidence>
<dbReference type="Gene3D" id="2.60.40.60">
    <property type="entry name" value="Cadherins"/>
    <property type="match status" value="2"/>
</dbReference>
<evidence type="ECO:0000256" key="7">
    <source>
        <dbReference type="ARBA" id="ARBA00023136"/>
    </source>
</evidence>
<evidence type="ECO:0000256" key="9">
    <source>
        <dbReference type="PROSITE-ProRule" id="PRU00043"/>
    </source>
</evidence>
<dbReference type="RefSeq" id="XP_052121072.1">
    <property type="nucleotide sequence ID" value="XM_052265112.1"/>
</dbReference>
<dbReference type="GO" id="GO:0001736">
    <property type="term" value="P:establishment of planar polarity"/>
    <property type="evidence" value="ECO:0007669"/>
    <property type="project" value="UniProtKB-ARBA"/>
</dbReference>
<keyword evidence="2" id="KW-0812">Transmembrane</keyword>
<dbReference type="SMART" id="SM00112">
    <property type="entry name" value="CA"/>
    <property type="match status" value="2"/>
</dbReference>
<dbReference type="PRINTS" id="PR00205">
    <property type="entry name" value="CADHERIN"/>
</dbReference>
<evidence type="ECO:0000313" key="13">
    <source>
        <dbReference type="Proteomes" id="UP000504606"/>
    </source>
</evidence>
<feature type="signal peptide" evidence="11">
    <location>
        <begin position="1"/>
        <end position="18"/>
    </location>
</feature>
<dbReference type="Proteomes" id="UP000504606">
    <property type="component" value="Unplaced"/>
</dbReference>
<dbReference type="InterPro" id="IPR050174">
    <property type="entry name" value="Protocadherin/Cadherin-CA"/>
</dbReference>
<name>A0A9C6TW38_FRAOC</name>
<feature type="chain" id="PRO_5038548137" evidence="11">
    <location>
        <begin position="19"/>
        <end position="703"/>
    </location>
</feature>
<feature type="domain" description="Cadherin" evidence="12">
    <location>
        <begin position="428"/>
        <end position="559"/>
    </location>
</feature>
<dbReference type="KEGG" id="foc:113216318"/>
<dbReference type="InterPro" id="IPR015919">
    <property type="entry name" value="Cadherin-like_sf"/>
</dbReference>
<feature type="compositionally biased region" description="Pro residues" evidence="10">
    <location>
        <begin position="391"/>
        <end position="405"/>
    </location>
</feature>
<dbReference type="GeneID" id="113216318"/>
<dbReference type="Pfam" id="PF00028">
    <property type="entry name" value="Cadherin"/>
    <property type="match status" value="1"/>
</dbReference>
<evidence type="ECO:0000256" key="4">
    <source>
        <dbReference type="ARBA" id="ARBA00022737"/>
    </source>
</evidence>
<feature type="compositionally biased region" description="Low complexity" evidence="10">
    <location>
        <begin position="366"/>
        <end position="378"/>
    </location>
</feature>
<dbReference type="AlphaFoldDB" id="A0A9C6TW38"/>
<dbReference type="PANTHER" id="PTHR24028:SF328">
    <property type="entry name" value="CADHERIN-3"/>
    <property type="match status" value="1"/>
</dbReference>
<feature type="compositionally biased region" description="Low complexity" evidence="10">
    <location>
        <begin position="288"/>
        <end position="358"/>
    </location>
</feature>
<protein>
    <submittedName>
        <fullName evidence="14">Protocadherin-16-like</fullName>
    </submittedName>
</protein>
<keyword evidence="4" id="KW-0677">Repeat</keyword>
<dbReference type="GO" id="GO:0005886">
    <property type="term" value="C:plasma membrane"/>
    <property type="evidence" value="ECO:0007669"/>
    <property type="project" value="UniProtKB-SubCell"/>
</dbReference>
<organism evidence="13 14">
    <name type="scientific">Frankliniella occidentalis</name>
    <name type="common">Western flower thrips</name>
    <name type="synonym">Euthrips occidentalis</name>
    <dbReference type="NCBI Taxonomy" id="133901"/>
    <lineage>
        <taxon>Eukaryota</taxon>
        <taxon>Metazoa</taxon>
        <taxon>Ecdysozoa</taxon>
        <taxon>Arthropoda</taxon>
        <taxon>Hexapoda</taxon>
        <taxon>Insecta</taxon>
        <taxon>Pterygota</taxon>
        <taxon>Neoptera</taxon>
        <taxon>Paraneoptera</taxon>
        <taxon>Thysanoptera</taxon>
        <taxon>Terebrantia</taxon>
        <taxon>Thripoidea</taxon>
        <taxon>Thripidae</taxon>
        <taxon>Frankliniella</taxon>
    </lineage>
</organism>
<gene>
    <name evidence="14" type="primary">LOC113216318</name>
</gene>
<feature type="region of interest" description="Disordered" evidence="10">
    <location>
        <begin position="424"/>
        <end position="443"/>
    </location>
</feature>
<dbReference type="GO" id="GO:0007156">
    <property type="term" value="P:homophilic cell adhesion via plasma membrane adhesion molecules"/>
    <property type="evidence" value="ECO:0007669"/>
    <property type="project" value="InterPro"/>
</dbReference>
<evidence type="ECO:0000256" key="1">
    <source>
        <dbReference type="ARBA" id="ARBA00004251"/>
    </source>
</evidence>
<feature type="compositionally biased region" description="Acidic residues" evidence="10">
    <location>
        <begin position="242"/>
        <end position="281"/>
    </location>
</feature>
<evidence type="ECO:0000259" key="12">
    <source>
        <dbReference type="PROSITE" id="PS50268"/>
    </source>
</evidence>
<feature type="compositionally biased region" description="Low complexity" evidence="10">
    <location>
        <begin position="151"/>
        <end position="178"/>
    </location>
</feature>
<dbReference type="GO" id="GO:0005509">
    <property type="term" value="F:calcium ion binding"/>
    <property type="evidence" value="ECO:0007669"/>
    <property type="project" value="UniProtKB-UniRule"/>
</dbReference>
<comment type="subcellular location">
    <subcellularLocation>
        <location evidence="1">Cell membrane</location>
        <topology evidence="1">Single-pass type I membrane protein</topology>
    </subcellularLocation>
</comment>
<keyword evidence="13" id="KW-1185">Reference proteome</keyword>
<dbReference type="SUPFAM" id="SSF64518">
    <property type="entry name" value="Phase 1 flagellin"/>
    <property type="match status" value="1"/>
</dbReference>
<dbReference type="SUPFAM" id="SSF49313">
    <property type="entry name" value="Cadherin-like"/>
    <property type="match status" value="2"/>
</dbReference>
<reference evidence="14" key="1">
    <citation type="submission" date="2025-08" db="UniProtKB">
        <authorList>
            <consortium name="RefSeq"/>
        </authorList>
    </citation>
    <scope>IDENTIFICATION</scope>
    <source>
        <tissue evidence="14">Whole organism</tissue>
    </source>
</reference>
<feature type="domain" description="Cadherin" evidence="12">
    <location>
        <begin position="560"/>
        <end position="670"/>
    </location>
</feature>
<feature type="compositionally biased region" description="Low complexity" evidence="10">
    <location>
        <begin position="92"/>
        <end position="113"/>
    </location>
</feature>